<dbReference type="SUPFAM" id="SSF81342">
    <property type="entry name" value="Transmembrane di-heme cytochromes"/>
    <property type="match status" value="1"/>
</dbReference>
<dbReference type="GO" id="GO:0022904">
    <property type="term" value="P:respiratory electron transport chain"/>
    <property type="evidence" value="ECO:0007669"/>
    <property type="project" value="InterPro"/>
</dbReference>
<dbReference type="EMBL" id="CP034248">
    <property type="protein sequence ID" value="AZK45079.1"/>
    <property type="molecule type" value="Genomic_DNA"/>
</dbReference>
<organism evidence="2 3">
    <name type="scientific">Paenibacillus lentus</name>
    <dbReference type="NCBI Taxonomy" id="1338368"/>
    <lineage>
        <taxon>Bacteria</taxon>
        <taxon>Bacillati</taxon>
        <taxon>Bacillota</taxon>
        <taxon>Bacilli</taxon>
        <taxon>Bacillales</taxon>
        <taxon>Paenibacillaceae</taxon>
        <taxon>Paenibacillus</taxon>
    </lineage>
</organism>
<evidence type="ECO:0000313" key="3">
    <source>
        <dbReference type="Proteomes" id="UP000273145"/>
    </source>
</evidence>
<keyword evidence="1" id="KW-0812">Transmembrane</keyword>
<keyword evidence="3" id="KW-1185">Reference proteome</keyword>
<dbReference type="AlphaFoldDB" id="A0A3S8RQF6"/>
<proteinExistence type="predicted"/>
<evidence type="ECO:0000313" key="2">
    <source>
        <dbReference type="EMBL" id="AZK45079.1"/>
    </source>
</evidence>
<dbReference type="InterPro" id="IPR027387">
    <property type="entry name" value="Cytb/b6-like_sf"/>
</dbReference>
<dbReference type="KEGG" id="plen:EIM92_01780"/>
<dbReference type="OrthoDB" id="2667182at2"/>
<keyword evidence="1" id="KW-1133">Transmembrane helix</keyword>
<dbReference type="InterPro" id="IPR016174">
    <property type="entry name" value="Di-haem_cyt_TM"/>
</dbReference>
<keyword evidence="1" id="KW-0472">Membrane</keyword>
<evidence type="ECO:0000256" key="1">
    <source>
        <dbReference type="SAM" id="Phobius"/>
    </source>
</evidence>
<dbReference type="GO" id="GO:0016020">
    <property type="term" value="C:membrane"/>
    <property type="evidence" value="ECO:0007669"/>
    <property type="project" value="InterPro"/>
</dbReference>
<accession>A0A3S8RQF6</accession>
<reference evidence="2 3" key="1">
    <citation type="submission" date="2018-11" db="EMBL/GenBank/DDBJ databases">
        <title>Genome sequencing of Paenibacillus lentus DSM25539(T).</title>
        <authorList>
            <person name="Kook J.-K."/>
            <person name="Park S.-N."/>
            <person name="Lim Y.K."/>
        </authorList>
    </citation>
    <scope>NUCLEOTIDE SEQUENCE [LARGE SCALE GENOMIC DNA]</scope>
    <source>
        <strain evidence="2 3">DSM 25539</strain>
    </source>
</reference>
<name>A0A3S8RQF6_9BACL</name>
<dbReference type="Proteomes" id="UP000273145">
    <property type="component" value="Chromosome"/>
</dbReference>
<dbReference type="RefSeq" id="WP_125081211.1">
    <property type="nucleotide sequence ID" value="NZ_CP034248.1"/>
</dbReference>
<feature type="transmembrane region" description="Helical" evidence="1">
    <location>
        <begin position="12"/>
        <end position="31"/>
    </location>
</feature>
<sequence>MKQNKLNKRVLIESIMFPIAIIVVVLGFQVVQGLWLTRNYVPDIINEYASVEYLQQQVAIGIITALYLRRYRTCCWQYIVWDLVRYGERASRVIILS</sequence>
<dbReference type="Gene3D" id="1.20.810.10">
    <property type="entry name" value="Cytochrome Bc1 Complex, Chain C"/>
    <property type="match status" value="1"/>
</dbReference>
<gene>
    <name evidence="2" type="ORF">EIM92_01780</name>
</gene>
<protein>
    <submittedName>
        <fullName evidence="2">Uncharacterized protein</fullName>
    </submittedName>
</protein>